<dbReference type="RefSeq" id="WP_238896630.1">
    <property type="nucleotide sequence ID" value="NZ_JAKOGG010000007.1"/>
</dbReference>
<keyword evidence="4 7" id="KW-1133">Transmembrane helix</keyword>
<feature type="domain" description="ABC3 transporter permease C-terminal" evidence="8">
    <location>
        <begin position="286"/>
        <end position="397"/>
    </location>
</feature>
<dbReference type="InterPro" id="IPR025857">
    <property type="entry name" value="MacB_PCD"/>
</dbReference>
<protein>
    <submittedName>
        <fullName evidence="10">FtsX-like permease family protein</fullName>
    </submittedName>
</protein>
<evidence type="ECO:0000256" key="7">
    <source>
        <dbReference type="SAM" id="Phobius"/>
    </source>
</evidence>
<keyword evidence="3 7" id="KW-0812">Transmembrane</keyword>
<feature type="transmembrane region" description="Helical" evidence="7">
    <location>
        <begin position="372"/>
        <end position="394"/>
    </location>
</feature>
<comment type="caution">
    <text evidence="10">The sequence shown here is derived from an EMBL/GenBank/DDBJ whole genome shotgun (WGS) entry which is preliminary data.</text>
</comment>
<accession>A0ABT2FLE4</accession>
<keyword evidence="2" id="KW-1003">Cell membrane</keyword>
<reference evidence="11" key="1">
    <citation type="submission" date="2023-07" db="EMBL/GenBank/DDBJ databases">
        <title>Shewanella mangrovi sp. nov., an acetaldehyde- degrading bacterium isolated from mangrove sediment.</title>
        <authorList>
            <person name="Liu Y."/>
        </authorList>
    </citation>
    <scope>NUCLEOTIDE SEQUENCE [LARGE SCALE GENOMIC DNA]</scope>
    <source>
        <strain evidence="11">C32</strain>
    </source>
</reference>
<dbReference type="PANTHER" id="PTHR30572">
    <property type="entry name" value="MEMBRANE COMPONENT OF TRANSPORTER-RELATED"/>
    <property type="match status" value="1"/>
</dbReference>
<feature type="transmembrane region" description="Helical" evidence="7">
    <location>
        <begin position="282"/>
        <end position="306"/>
    </location>
</feature>
<feature type="transmembrane region" description="Helical" evidence="7">
    <location>
        <begin position="326"/>
        <end position="352"/>
    </location>
</feature>
<feature type="transmembrane region" description="Helical" evidence="7">
    <location>
        <begin position="16"/>
        <end position="39"/>
    </location>
</feature>
<comment type="subcellular location">
    <subcellularLocation>
        <location evidence="1">Cell membrane</location>
        <topology evidence="1">Multi-pass membrane protein</topology>
    </subcellularLocation>
</comment>
<proteinExistence type="inferred from homology"/>
<evidence type="ECO:0000256" key="2">
    <source>
        <dbReference type="ARBA" id="ARBA00022475"/>
    </source>
</evidence>
<evidence type="ECO:0000256" key="3">
    <source>
        <dbReference type="ARBA" id="ARBA00022692"/>
    </source>
</evidence>
<dbReference type="Proteomes" id="UP001201549">
    <property type="component" value="Unassembled WGS sequence"/>
</dbReference>
<evidence type="ECO:0000259" key="9">
    <source>
        <dbReference type="Pfam" id="PF12704"/>
    </source>
</evidence>
<dbReference type="EMBL" id="JAKOGG010000007">
    <property type="protein sequence ID" value="MCS4557152.1"/>
    <property type="molecule type" value="Genomic_DNA"/>
</dbReference>
<evidence type="ECO:0000313" key="11">
    <source>
        <dbReference type="Proteomes" id="UP001201549"/>
    </source>
</evidence>
<evidence type="ECO:0000256" key="6">
    <source>
        <dbReference type="ARBA" id="ARBA00038076"/>
    </source>
</evidence>
<dbReference type="Pfam" id="PF02687">
    <property type="entry name" value="FtsX"/>
    <property type="match status" value="1"/>
</dbReference>
<keyword evidence="5 7" id="KW-0472">Membrane</keyword>
<dbReference type="InterPro" id="IPR003838">
    <property type="entry name" value="ABC3_permease_C"/>
</dbReference>
<evidence type="ECO:0000313" key="10">
    <source>
        <dbReference type="EMBL" id="MCS4557152.1"/>
    </source>
</evidence>
<dbReference type="PANTHER" id="PTHR30572:SF4">
    <property type="entry name" value="ABC TRANSPORTER PERMEASE YTRF"/>
    <property type="match status" value="1"/>
</dbReference>
<evidence type="ECO:0000259" key="8">
    <source>
        <dbReference type="Pfam" id="PF02687"/>
    </source>
</evidence>
<dbReference type="InterPro" id="IPR050250">
    <property type="entry name" value="Macrolide_Exporter_MacB"/>
</dbReference>
<name>A0ABT2FLE4_9GAMM</name>
<dbReference type="Pfam" id="PF12704">
    <property type="entry name" value="MacB_PCD"/>
    <property type="match status" value="1"/>
</dbReference>
<evidence type="ECO:0000256" key="4">
    <source>
        <dbReference type="ARBA" id="ARBA00022989"/>
    </source>
</evidence>
<keyword evidence="11" id="KW-1185">Reference proteome</keyword>
<feature type="domain" description="MacB-like periplasmic core" evidence="9">
    <location>
        <begin position="42"/>
        <end position="241"/>
    </location>
</feature>
<organism evidence="10 11">
    <name type="scientific">Shewanella electrica</name>
    <dbReference type="NCBI Taxonomy" id="515560"/>
    <lineage>
        <taxon>Bacteria</taxon>
        <taxon>Pseudomonadati</taxon>
        <taxon>Pseudomonadota</taxon>
        <taxon>Gammaproteobacteria</taxon>
        <taxon>Alteromonadales</taxon>
        <taxon>Shewanellaceae</taxon>
        <taxon>Shewanella</taxon>
    </lineage>
</organism>
<evidence type="ECO:0000256" key="1">
    <source>
        <dbReference type="ARBA" id="ARBA00004651"/>
    </source>
</evidence>
<evidence type="ECO:0000256" key="5">
    <source>
        <dbReference type="ARBA" id="ARBA00023136"/>
    </source>
</evidence>
<gene>
    <name evidence="10" type="ORF">L9G74_11930</name>
</gene>
<comment type="similarity">
    <text evidence="6">Belongs to the ABC-4 integral membrane protein family.</text>
</comment>
<sequence length="404" mass="43859">MFEFGPIWRTILRNKISALLIVIQVSLTLGVISNAAYVINQRQQKMNITTGIDETHLFTLSVKPINNAPIKNVDIERDLNHLRQLANVADATSVTSVPLVGGGWSGGVHVGEQGDTDFQSAAADMMAVDSHGLNTLGVNLASGRFFNEDEIVECIDARCKFNVVLLSRDLADALFGKGSNPLGKQLNFAGSHPTIIGITQPFYATYLDHSYVNGVLLLPMTNVVASSSTYLVRAKGESRDSLMLQVADELRKIDSQRVIGDSVTSSAQKAYAFRNSRLTVTVMQFTIVVVIGITILGIVGLTSLWVNQRRRQLGIRRALGATQAAIVRYFLIENLMLTTLGIVIGVGLSLFINQLMVQHYHVSALPMRYIVVGMFGVWLLGVLAALVPVLRAAAISPALATRSV</sequence>